<organism evidence="2 3">
    <name type="scientific">Rotaria sordida</name>
    <dbReference type="NCBI Taxonomy" id="392033"/>
    <lineage>
        <taxon>Eukaryota</taxon>
        <taxon>Metazoa</taxon>
        <taxon>Spiralia</taxon>
        <taxon>Gnathifera</taxon>
        <taxon>Rotifera</taxon>
        <taxon>Eurotatoria</taxon>
        <taxon>Bdelloidea</taxon>
        <taxon>Philodinida</taxon>
        <taxon>Philodinidae</taxon>
        <taxon>Rotaria</taxon>
    </lineage>
</organism>
<comment type="caution">
    <text evidence="2">The sequence shown here is derived from an EMBL/GenBank/DDBJ whole genome shotgun (WGS) entry which is preliminary data.</text>
</comment>
<dbReference type="Proteomes" id="UP000663823">
    <property type="component" value="Unassembled WGS sequence"/>
</dbReference>
<name>A0A819NFE0_9BILA</name>
<evidence type="ECO:0000313" key="3">
    <source>
        <dbReference type="Proteomes" id="UP000663823"/>
    </source>
</evidence>
<evidence type="ECO:0000313" key="2">
    <source>
        <dbReference type="EMBL" id="CAF3998090.1"/>
    </source>
</evidence>
<dbReference type="EMBL" id="CAJOAX010007023">
    <property type="protein sequence ID" value="CAF3998090.1"/>
    <property type="molecule type" value="Genomic_DNA"/>
</dbReference>
<evidence type="ECO:0000256" key="1">
    <source>
        <dbReference type="SAM" id="MobiDB-lite"/>
    </source>
</evidence>
<feature type="non-terminal residue" evidence="2">
    <location>
        <position position="1"/>
    </location>
</feature>
<proteinExistence type="predicted"/>
<sequence length="72" mass="8683">MTNTINSHQNLNVKNITSLFEEVQNRYINKLISIDEKKITTNERNKYNHDDENRQNNDTDRSTHTDRYNDTR</sequence>
<reference evidence="2" key="1">
    <citation type="submission" date="2021-02" db="EMBL/GenBank/DDBJ databases">
        <authorList>
            <person name="Nowell W R."/>
        </authorList>
    </citation>
    <scope>NUCLEOTIDE SEQUENCE</scope>
</reference>
<accession>A0A819NFE0</accession>
<dbReference type="AlphaFoldDB" id="A0A819NFE0"/>
<protein>
    <submittedName>
        <fullName evidence="2">Uncharacterized protein</fullName>
    </submittedName>
</protein>
<feature type="region of interest" description="Disordered" evidence="1">
    <location>
        <begin position="35"/>
        <end position="72"/>
    </location>
</feature>
<gene>
    <name evidence="2" type="ORF">OTI717_LOCUS28856</name>
</gene>